<comment type="caution">
    <text evidence="5">The sequence shown here is derived from an EMBL/GenBank/DDBJ whole genome shotgun (WGS) entry which is preliminary data.</text>
</comment>
<dbReference type="PANTHER" id="PTHR10903:SF184">
    <property type="entry name" value="GTP-BINDING PROTEIN A"/>
    <property type="match status" value="1"/>
</dbReference>
<protein>
    <recommendedName>
        <fullName evidence="4">AIG1-type G domain-containing protein</fullName>
    </recommendedName>
</protein>
<evidence type="ECO:0000256" key="3">
    <source>
        <dbReference type="ARBA" id="ARBA00023134"/>
    </source>
</evidence>
<dbReference type="InterPro" id="IPR027417">
    <property type="entry name" value="P-loop_NTPase"/>
</dbReference>
<dbReference type="Gene3D" id="3.40.50.300">
    <property type="entry name" value="P-loop containing nucleotide triphosphate hydrolases"/>
    <property type="match status" value="1"/>
</dbReference>
<feature type="domain" description="AIG1-type G" evidence="4">
    <location>
        <begin position="9"/>
        <end position="211"/>
    </location>
</feature>
<evidence type="ECO:0000313" key="6">
    <source>
        <dbReference type="Proteomes" id="UP000596742"/>
    </source>
</evidence>
<dbReference type="Pfam" id="PF04548">
    <property type="entry name" value="AIG1"/>
    <property type="match status" value="1"/>
</dbReference>
<dbReference type="SUPFAM" id="SSF52540">
    <property type="entry name" value="P-loop containing nucleoside triphosphate hydrolases"/>
    <property type="match status" value="1"/>
</dbReference>
<proteinExistence type="inferred from homology"/>
<comment type="similarity">
    <text evidence="1">Belongs to the TRAFAC class TrmE-Era-EngA-EngB-Septin-like GTPase superfamily. AIG1/Toc34/Toc159-like paraseptin GTPase family. IAN subfamily.</text>
</comment>
<dbReference type="OrthoDB" id="9982588at2759"/>
<reference evidence="5" key="1">
    <citation type="submission" date="2018-11" db="EMBL/GenBank/DDBJ databases">
        <authorList>
            <person name="Alioto T."/>
            <person name="Alioto T."/>
        </authorList>
    </citation>
    <scope>NUCLEOTIDE SEQUENCE</scope>
</reference>
<keyword evidence="6" id="KW-1185">Reference proteome</keyword>
<dbReference type="AlphaFoldDB" id="A0A8B6BVW7"/>
<gene>
    <name evidence="5" type="ORF">MGAL_10B006646</name>
</gene>
<dbReference type="GO" id="GO:0005525">
    <property type="term" value="F:GTP binding"/>
    <property type="evidence" value="ECO:0007669"/>
    <property type="project" value="UniProtKB-KW"/>
</dbReference>
<evidence type="ECO:0000313" key="5">
    <source>
        <dbReference type="EMBL" id="VDH96691.1"/>
    </source>
</evidence>
<keyword evidence="2" id="KW-0547">Nucleotide-binding</keyword>
<evidence type="ECO:0000256" key="1">
    <source>
        <dbReference type="ARBA" id="ARBA00008535"/>
    </source>
</evidence>
<accession>A0A8B6BVW7</accession>
<dbReference type="PROSITE" id="PS51720">
    <property type="entry name" value="G_AIG1"/>
    <property type="match status" value="1"/>
</dbReference>
<dbReference type="Proteomes" id="UP000596742">
    <property type="component" value="Unassembled WGS sequence"/>
</dbReference>
<evidence type="ECO:0000256" key="2">
    <source>
        <dbReference type="ARBA" id="ARBA00022741"/>
    </source>
</evidence>
<dbReference type="PANTHER" id="PTHR10903">
    <property type="entry name" value="GTPASE, IMAP FAMILY MEMBER-RELATED"/>
    <property type="match status" value="1"/>
</dbReference>
<evidence type="ECO:0000259" key="4">
    <source>
        <dbReference type="PROSITE" id="PS51720"/>
    </source>
</evidence>
<name>A0A8B6BVW7_MYTGA</name>
<sequence length="220" mass="25232">MATTTSSTDETINLVLIGKKGSGKSRTGNTILGCNKVFEFGLQFETQYGIGKMCRFGLDLCVIDTPGIDTFTKRDSLKFQSYIEEKTQGVIIYLLCIKIGRFTKEENELIKQYKLYIGHEFAANTIVIFTHVDEWISDCQDQGILEPKCEDFIESLDKNSIQLLTSFDKRYTFLNNRKRENDERVTQIVCMAKQICEQSAFPSQQILLKPQRSRFSCQIL</sequence>
<dbReference type="InterPro" id="IPR006703">
    <property type="entry name" value="G_AIG1"/>
</dbReference>
<organism evidence="5 6">
    <name type="scientific">Mytilus galloprovincialis</name>
    <name type="common">Mediterranean mussel</name>
    <dbReference type="NCBI Taxonomy" id="29158"/>
    <lineage>
        <taxon>Eukaryota</taxon>
        <taxon>Metazoa</taxon>
        <taxon>Spiralia</taxon>
        <taxon>Lophotrochozoa</taxon>
        <taxon>Mollusca</taxon>
        <taxon>Bivalvia</taxon>
        <taxon>Autobranchia</taxon>
        <taxon>Pteriomorphia</taxon>
        <taxon>Mytilida</taxon>
        <taxon>Mytiloidea</taxon>
        <taxon>Mytilidae</taxon>
        <taxon>Mytilinae</taxon>
        <taxon>Mytilus</taxon>
    </lineage>
</organism>
<dbReference type="InterPro" id="IPR045058">
    <property type="entry name" value="GIMA/IAN/Toc"/>
</dbReference>
<keyword evidence="3" id="KW-0342">GTP-binding</keyword>
<dbReference type="EMBL" id="UYJE01000808">
    <property type="protein sequence ID" value="VDH96691.1"/>
    <property type="molecule type" value="Genomic_DNA"/>
</dbReference>